<protein>
    <submittedName>
        <fullName evidence="7">Putative 18S rRNA (Guanine-N(7))-methyltransferase</fullName>
    </submittedName>
</protein>
<name>A0A1R1PH56_ZANCU</name>
<evidence type="ECO:0000256" key="3">
    <source>
        <dbReference type="ARBA" id="ARBA00022691"/>
    </source>
</evidence>
<dbReference type="GO" id="GO:0070476">
    <property type="term" value="P:rRNA (guanine-N7)-methylation"/>
    <property type="evidence" value="ECO:0007669"/>
    <property type="project" value="InterPro"/>
</dbReference>
<dbReference type="GO" id="GO:0016435">
    <property type="term" value="F:rRNA (guanine) methyltransferase activity"/>
    <property type="evidence" value="ECO:0007669"/>
    <property type="project" value="InterPro"/>
</dbReference>
<evidence type="ECO:0000256" key="1">
    <source>
        <dbReference type="ARBA" id="ARBA00022603"/>
    </source>
</evidence>
<dbReference type="AlphaFoldDB" id="A0A1R1PH56"/>
<evidence type="ECO:0000313" key="8">
    <source>
        <dbReference type="Proteomes" id="UP000188320"/>
    </source>
</evidence>
<dbReference type="GO" id="GO:0005730">
    <property type="term" value="C:nucleolus"/>
    <property type="evidence" value="ECO:0007669"/>
    <property type="project" value="TreeGrafter"/>
</dbReference>
<dbReference type="PANTHER" id="PTHR12734:SF0">
    <property type="entry name" value="18S RRNA (GUANINE-N(7))-METHYLTRANSFERASE-RELATED"/>
    <property type="match status" value="1"/>
</dbReference>
<dbReference type="Pfam" id="PF12589">
    <property type="entry name" value="WBS_methylT"/>
    <property type="match status" value="1"/>
</dbReference>
<feature type="compositionally biased region" description="Basic residues" evidence="4">
    <location>
        <begin position="77"/>
        <end position="86"/>
    </location>
</feature>
<dbReference type="EMBL" id="LSSK01001317">
    <property type="protein sequence ID" value="OMH80056.1"/>
    <property type="molecule type" value="Genomic_DNA"/>
</dbReference>
<keyword evidence="1 7" id="KW-0489">Methyltransferase</keyword>
<comment type="caution">
    <text evidence="7">The sequence shown here is derived from an EMBL/GenBank/DDBJ whole genome shotgun (WGS) entry which is preliminary data.</text>
</comment>
<keyword evidence="8" id="KW-1185">Reference proteome</keyword>
<evidence type="ECO:0000313" key="7">
    <source>
        <dbReference type="EMBL" id="OMH80259.1"/>
    </source>
</evidence>
<proteinExistence type="predicted"/>
<gene>
    <name evidence="7" type="ORF">AX774_g6306</name>
    <name evidence="6" type="ORF">AX774_g6498</name>
</gene>
<dbReference type="InterPro" id="IPR022238">
    <property type="entry name" value="Bud23_C"/>
</dbReference>
<evidence type="ECO:0000259" key="5">
    <source>
        <dbReference type="Pfam" id="PF12589"/>
    </source>
</evidence>
<dbReference type="EMBL" id="LSSK01001248">
    <property type="protein sequence ID" value="OMH80259.1"/>
    <property type="molecule type" value="Genomic_DNA"/>
</dbReference>
<feature type="compositionally biased region" description="Basic and acidic residues" evidence="4">
    <location>
        <begin position="87"/>
        <end position="113"/>
    </location>
</feature>
<dbReference type="InterPro" id="IPR039769">
    <property type="entry name" value="Bud23-like"/>
</dbReference>
<feature type="region of interest" description="Disordered" evidence="4">
    <location>
        <begin position="39"/>
        <end position="122"/>
    </location>
</feature>
<sequence>MESATVCGFTGGVVIDYPNSKKAKKYYLCLFAGSSGGHNGKANGAASHQQLPQGLTGEHENTVENSNSNSRFNGFSKGKKGKRVSVKSKDWILHKKDIQRKKGEKPVPRDSKYTGRKRRTAF</sequence>
<evidence type="ECO:0000256" key="4">
    <source>
        <dbReference type="SAM" id="MobiDB-lite"/>
    </source>
</evidence>
<dbReference type="OrthoDB" id="2877at2759"/>
<feature type="domain" description="18S rRNA (guanine(1575)-N(7))-methyltransferase Bud23 C-terminal" evidence="5">
    <location>
        <begin position="44"/>
        <end position="119"/>
    </location>
</feature>
<reference evidence="7" key="1">
    <citation type="submission" date="2017-01" db="EMBL/GenBank/DDBJ databases">
        <authorList>
            <person name="Mah S.A."/>
            <person name="Swanson W.J."/>
            <person name="Moy G.W."/>
            <person name="Vacquier V.D."/>
        </authorList>
    </citation>
    <scope>NUCLEOTIDE SEQUENCE [LARGE SCALE GENOMIC DNA]</scope>
    <source>
        <strain evidence="7">COL-18-3</strain>
    </source>
</reference>
<evidence type="ECO:0000313" key="6">
    <source>
        <dbReference type="EMBL" id="OMH80056.1"/>
    </source>
</evidence>
<feature type="compositionally biased region" description="Low complexity" evidence="4">
    <location>
        <begin position="65"/>
        <end position="76"/>
    </location>
</feature>
<evidence type="ECO:0000256" key="2">
    <source>
        <dbReference type="ARBA" id="ARBA00022679"/>
    </source>
</evidence>
<dbReference type="PANTHER" id="PTHR12734">
    <property type="entry name" value="METHYLTRANSFERASE-RELATED"/>
    <property type="match status" value="1"/>
</dbReference>
<reference evidence="8" key="2">
    <citation type="submission" date="2017-01" db="EMBL/GenBank/DDBJ databases">
        <authorList>
            <person name="Wang Y."/>
            <person name="White M."/>
            <person name="Kvist S."/>
            <person name="Moncalvo J.-M."/>
        </authorList>
    </citation>
    <scope>NUCLEOTIDE SEQUENCE [LARGE SCALE GENOMIC DNA]</scope>
    <source>
        <strain evidence="8">COL-18-3</strain>
    </source>
</reference>
<keyword evidence="2 7" id="KW-0808">Transferase</keyword>
<keyword evidence="3" id="KW-0949">S-adenosyl-L-methionine</keyword>
<organism evidence="7 8">
    <name type="scientific">Zancudomyces culisetae</name>
    <name type="common">Gut fungus</name>
    <name type="synonym">Smittium culisetae</name>
    <dbReference type="NCBI Taxonomy" id="1213189"/>
    <lineage>
        <taxon>Eukaryota</taxon>
        <taxon>Fungi</taxon>
        <taxon>Fungi incertae sedis</taxon>
        <taxon>Zoopagomycota</taxon>
        <taxon>Kickxellomycotina</taxon>
        <taxon>Harpellomycetes</taxon>
        <taxon>Harpellales</taxon>
        <taxon>Legeriomycetaceae</taxon>
        <taxon>Zancudomyces</taxon>
    </lineage>
</organism>
<accession>A0A1R1PH56</accession>
<dbReference type="Proteomes" id="UP000188320">
    <property type="component" value="Unassembled WGS sequence"/>
</dbReference>